<organism evidence="4 5">
    <name type="scientific">Gluconobacter wancherniae NBRC 103581</name>
    <dbReference type="NCBI Taxonomy" id="656744"/>
    <lineage>
        <taxon>Bacteria</taxon>
        <taxon>Pseudomonadati</taxon>
        <taxon>Pseudomonadota</taxon>
        <taxon>Alphaproteobacteria</taxon>
        <taxon>Acetobacterales</taxon>
        <taxon>Acetobacteraceae</taxon>
        <taxon>Gluconobacter</taxon>
    </lineage>
</organism>
<dbReference type="Pfam" id="PF02617">
    <property type="entry name" value="ClpS"/>
    <property type="match status" value="1"/>
</dbReference>
<feature type="region of interest" description="Disordered" evidence="2">
    <location>
        <begin position="1"/>
        <end position="22"/>
    </location>
</feature>
<dbReference type="AlphaFoldDB" id="A0A511AVR8"/>
<evidence type="ECO:0000313" key="4">
    <source>
        <dbReference type="EMBL" id="GEK92295.1"/>
    </source>
</evidence>
<protein>
    <recommendedName>
        <fullName evidence="1">ATP-dependent Clp protease adapter protein ClpS</fullName>
    </recommendedName>
</protein>
<dbReference type="NCBIfam" id="NF000672">
    <property type="entry name" value="PRK00033.1-5"/>
    <property type="match status" value="1"/>
</dbReference>
<comment type="subunit">
    <text evidence="1">Binds to the N-terminal domain of the chaperone ClpA.</text>
</comment>
<accession>A0A511AVR8</accession>
<proteinExistence type="inferred from homology"/>
<dbReference type="EMBL" id="BJUZ01000001">
    <property type="protein sequence ID" value="GEK92295.1"/>
    <property type="molecule type" value="Genomic_DNA"/>
</dbReference>
<reference evidence="4 5" key="1">
    <citation type="submission" date="2019-07" db="EMBL/GenBank/DDBJ databases">
        <title>Whole genome shotgun sequence of Gluconobacter wancherniae NBRC 103581.</title>
        <authorList>
            <person name="Hosoyama A."/>
            <person name="Uohara A."/>
            <person name="Ohji S."/>
            <person name="Ichikawa N."/>
        </authorList>
    </citation>
    <scope>NUCLEOTIDE SEQUENCE [LARGE SCALE GENOMIC DNA]</scope>
    <source>
        <strain evidence="4 5">NBRC 103581</strain>
    </source>
</reference>
<dbReference type="InterPro" id="IPR003769">
    <property type="entry name" value="ClpS_core"/>
</dbReference>
<name>A0A511AVR8_9PROT</name>
<dbReference type="PANTHER" id="PTHR33473">
    <property type="entry name" value="ATP-DEPENDENT CLP PROTEASE ADAPTER PROTEIN CLPS1, CHLOROPLASTIC"/>
    <property type="match status" value="1"/>
</dbReference>
<dbReference type="InterPro" id="IPR022935">
    <property type="entry name" value="ClpS"/>
</dbReference>
<evidence type="ECO:0000256" key="1">
    <source>
        <dbReference type="HAMAP-Rule" id="MF_00302"/>
    </source>
</evidence>
<evidence type="ECO:0000313" key="5">
    <source>
        <dbReference type="Proteomes" id="UP000321230"/>
    </source>
</evidence>
<evidence type="ECO:0000259" key="3">
    <source>
        <dbReference type="Pfam" id="PF02617"/>
    </source>
</evidence>
<keyword evidence="5" id="KW-1185">Reference proteome</keyword>
<dbReference type="Proteomes" id="UP000321230">
    <property type="component" value="Unassembled WGS sequence"/>
</dbReference>
<dbReference type="PANTHER" id="PTHR33473:SF19">
    <property type="entry name" value="ATP-DEPENDENT CLP PROTEASE ADAPTER PROTEIN CLPS"/>
    <property type="match status" value="1"/>
</dbReference>
<comment type="caution">
    <text evidence="4">The sequence shown here is derived from an EMBL/GenBank/DDBJ whole genome shotgun (WGS) entry which is preliminary data.</text>
</comment>
<sequence length="177" mass="20011">MTKSWRDHGGTKAKLTKIAPHPPLLKRGEASHIIPVMSSYAIFPHVPEHLAPSSVWQTTVSGQPPQEPDSDKPQFPEDDDLQASVVVRPKPKTRKPSMYKVLMLNDDYTPMEFVVHVLERFFSKTRDEATTVMLHVHQRGVGVCGVFTYEVAESKVTQVMDLARQNQHPLQCTIEKD</sequence>
<dbReference type="GO" id="GO:0006508">
    <property type="term" value="P:proteolysis"/>
    <property type="evidence" value="ECO:0007669"/>
    <property type="project" value="UniProtKB-UniRule"/>
</dbReference>
<comment type="similarity">
    <text evidence="1">Belongs to the ClpS family.</text>
</comment>
<dbReference type="HAMAP" id="MF_00302">
    <property type="entry name" value="ClpS"/>
    <property type="match status" value="1"/>
</dbReference>
<dbReference type="NCBIfam" id="NF000669">
    <property type="entry name" value="PRK00033.1-2"/>
    <property type="match status" value="1"/>
</dbReference>
<feature type="region of interest" description="Disordered" evidence="2">
    <location>
        <begin position="56"/>
        <end position="82"/>
    </location>
</feature>
<feature type="domain" description="Adaptor protein ClpS core" evidence="3">
    <location>
        <begin position="95"/>
        <end position="173"/>
    </location>
</feature>
<dbReference type="InterPro" id="IPR014719">
    <property type="entry name" value="Ribosomal_bL12_C/ClpS-like"/>
</dbReference>
<dbReference type="GO" id="GO:0030163">
    <property type="term" value="P:protein catabolic process"/>
    <property type="evidence" value="ECO:0007669"/>
    <property type="project" value="InterPro"/>
</dbReference>
<dbReference type="FunFam" id="3.30.1390.10:FF:000002">
    <property type="entry name" value="ATP-dependent Clp protease adapter protein ClpS"/>
    <property type="match status" value="1"/>
</dbReference>
<gene>
    <name evidence="1" type="primary">clpS</name>
    <name evidence="4" type="ORF">GWA01_00650</name>
</gene>
<dbReference type="Gene3D" id="3.30.1390.10">
    <property type="match status" value="1"/>
</dbReference>
<comment type="function">
    <text evidence="1">Involved in the modulation of the specificity of the ClpAP-mediated ATP-dependent protein degradation.</text>
</comment>
<evidence type="ECO:0000256" key="2">
    <source>
        <dbReference type="SAM" id="MobiDB-lite"/>
    </source>
</evidence>
<dbReference type="SUPFAM" id="SSF54736">
    <property type="entry name" value="ClpS-like"/>
    <property type="match status" value="1"/>
</dbReference>
<feature type="compositionally biased region" description="Basic and acidic residues" evidence="2">
    <location>
        <begin position="1"/>
        <end position="10"/>
    </location>
</feature>